<keyword evidence="3" id="KW-1185">Reference proteome</keyword>
<dbReference type="Pfam" id="PF01636">
    <property type="entry name" value="APH"/>
    <property type="match status" value="1"/>
</dbReference>
<proteinExistence type="predicted"/>
<sequence length="397" mass="45219">MTFLLNSDNVFDYLVEHGFCHPSELALSQVEPVAAKNFNLLVKLTDTHKLLVKQERHNQDGKAAGEFWGEWQMQVFLQQFPEVEHLRPFLPDVLHFDRDHSILVCRYLDNYQDLMEFYSKEKNFLPEIAVAISTFLATLHRDTFNCQDYQYFFAQQSEQLTSDQVPKLIRGLERIGPEIFGQVPADGLKFFALYQRYDSLGCAIAELGNAFSPCCLTHNDLKLNNILVHSDWEQTTDSIVRIIDWERSAWGDPAFDLGTLLASYVQIWLSSLVISNSLSIEESLRLAATPLEQLQPSIAALIQAYCDTFPDIFNHRPDFLQRVVQFTGFALIQQIQAMIQYQKSFGNMGIVMLQVAKTLLCRPEQSMATIFGAAAVQLTQRRTNTTLGDLLCPSVST</sequence>
<gene>
    <name evidence="2" type="ORF">MC7420_4619</name>
</gene>
<dbReference type="PANTHER" id="PTHR21310">
    <property type="entry name" value="AMINOGLYCOSIDE PHOSPHOTRANSFERASE-RELATED-RELATED"/>
    <property type="match status" value="1"/>
</dbReference>
<name>B4VN69_9CYAN</name>
<evidence type="ECO:0000313" key="2">
    <source>
        <dbReference type="EMBL" id="EDX76363.1"/>
    </source>
</evidence>
<evidence type="ECO:0000313" key="3">
    <source>
        <dbReference type="Proteomes" id="UP000003835"/>
    </source>
</evidence>
<dbReference type="AlphaFoldDB" id="B4VN69"/>
<dbReference type="EMBL" id="DS989846">
    <property type="protein sequence ID" value="EDX76363.1"/>
    <property type="molecule type" value="Genomic_DNA"/>
</dbReference>
<dbReference type="InterPro" id="IPR051678">
    <property type="entry name" value="AGP_Transferase"/>
</dbReference>
<protein>
    <recommendedName>
        <fullName evidence="1">Aminoglycoside phosphotransferase domain-containing protein</fullName>
    </recommendedName>
</protein>
<feature type="domain" description="Aminoglycoside phosphotransferase" evidence="1">
    <location>
        <begin position="212"/>
        <end position="268"/>
    </location>
</feature>
<evidence type="ECO:0000259" key="1">
    <source>
        <dbReference type="Pfam" id="PF01636"/>
    </source>
</evidence>
<dbReference type="SUPFAM" id="SSF56112">
    <property type="entry name" value="Protein kinase-like (PK-like)"/>
    <property type="match status" value="1"/>
</dbReference>
<accession>B4VN69</accession>
<organism evidence="2 3">
    <name type="scientific">Coleofasciculus chthonoplastes PCC 7420</name>
    <dbReference type="NCBI Taxonomy" id="118168"/>
    <lineage>
        <taxon>Bacteria</taxon>
        <taxon>Bacillati</taxon>
        <taxon>Cyanobacteriota</taxon>
        <taxon>Cyanophyceae</taxon>
        <taxon>Coleofasciculales</taxon>
        <taxon>Coleofasciculaceae</taxon>
        <taxon>Coleofasciculus</taxon>
    </lineage>
</organism>
<dbReference type="InterPro" id="IPR011009">
    <property type="entry name" value="Kinase-like_dom_sf"/>
</dbReference>
<dbReference type="HOGENOM" id="CLU_703649_0_0_3"/>
<dbReference type="OrthoDB" id="3806873at2"/>
<dbReference type="STRING" id="118168.MC7420_4619"/>
<reference evidence="2 3" key="1">
    <citation type="submission" date="2008-07" db="EMBL/GenBank/DDBJ databases">
        <authorList>
            <person name="Tandeau de Marsac N."/>
            <person name="Ferriera S."/>
            <person name="Johnson J."/>
            <person name="Kravitz S."/>
            <person name="Beeson K."/>
            <person name="Sutton G."/>
            <person name="Rogers Y.-H."/>
            <person name="Friedman R."/>
            <person name="Frazier M."/>
            <person name="Venter J.C."/>
        </authorList>
    </citation>
    <scope>NUCLEOTIDE SEQUENCE [LARGE SCALE GENOMIC DNA]</scope>
    <source>
        <strain evidence="2 3">PCC 7420</strain>
    </source>
</reference>
<dbReference type="Gene3D" id="3.90.1200.10">
    <property type="match status" value="1"/>
</dbReference>
<dbReference type="eggNOG" id="COG0510">
    <property type="taxonomic scope" value="Bacteria"/>
</dbReference>
<dbReference type="RefSeq" id="WP_006100097.1">
    <property type="nucleotide sequence ID" value="NZ_DS989846.1"/>
</dbReference>
<dbReference type="Proteomes" id="UP000003835">
    <property type="component" value="Unassembled WGS sequence"/>
</dbReference>
<dbReference type="InterPro" id="IPR002575">
    <property type="entry name" value="Aminoglycoside_PTrfase"/>
</dbReference>